<dbReference type="HOGENOM" id="CLU_020336_22_0_6"/>
<evidence type="ECO:0000259" key="1">
    <source>
        <dbReference type="Pfam" id="PF12697"/>
    </source>
</evidence>
<dbReference type="STRING" id="207949.RED65_05439"/>
<sequence length="274" mass="31605">MERQALYFIHANGFPSESYRVLLNLLKQHYEVAYKPQFAHDERFPVSANWYHLVEEAIHDIANRFDEPVILVGHSMGGVICLLVSLQRPDLVKSVIMLDPPVIDFWSGLMLRGAKLLKLDDRITPAGRTIGRRDVFASKQEAIEYFRHKSLFKNVDPRCLEDYVEAGTISHGDGLRLTYEAKTEVSIYRTIPLNLYRHKYLTRPTFMVLGESSQVVRGLQKRHMRKLGVEIEFMAGGHLFPLERPEETAKRLHHIIQQSEGGSINTTKDEWHVN</sequence>
<dbReference type="EMBL" id="AAQH01000013">
    <property type="protein sequence ID" value="EAT11804.1"/>
    <property type="molecule type" value="Genomic_DNA"/>
</dbReference>
<dbReference type="InterPro" id="IPR029058">
    <property type="entry name" value="AB_hydrolase_fold"/>
</dbReference>
<proteinExistence type="predicted"/>
<dbReference type="InterPro" id="IPR050228">
    <property type="entry name" value="Carboxylesterase_BioH"/>
</dbReference>
<dbReference type="Gene3D" id="3.40.50.1820">
    <property type="entry name" value="alpha/beta hydrolase"/>
    <property type="match status" value="1"/>
</dbReference>
<dbReference type="Pfam" id="PF12697">
    <property type="entry name" value="Abhydrolase_6"/>
    <property type="match status" value="1"/>
</dbReference>
<feature type="domain" description="AB hydrolase-1" evidence="1">
    <location>
        <begin position="7"/>
        <end position="250"/>
    </location>
</feature>
<dbReference type="Proteomes" id="UP000004263">
    <property type="component" value="Unassembled WGS sequence"/>
</dbReference>
<dbReference type="SUPFAM" id="SSF53474">
    <property type="entry name" value="alpha/beta-Hydrolases"/>
    <property type="match status" value="1"/>
</dbReference>
<keyword evidence="2" id="KW-0378">Hydrolase</keyword>
<dbReference type="PANTHER" id="PTHR43194:SF2">
    <property type="entry name" value="PEROXISOMAL MEMBRANE PROTEIN LPX1"/>
    <property type="match status" value="1"/>
</dbReference>
<accession>Q1N0M9</accession>
<gene>
    <name evidence="2" type="ORF">RED65_05439</name>
</gene>
<dbReference type="PANTHER" id="PTHR43194">
    <property type="entry name" value="HYDROLASE ALPHA/BETA FOLD FAMILY"/>
    <property type="match status" value="1"/>
</dbReference>
<dbReference type="ESTHER" id="9gamm-q1n0m9">
    <property type="family name" value="6_AlphaBeta_hydrolase"/>
</dbReference>
<reference evidence="2 3" key="1">
    <citation type="submission" date="2006-03" db="EMBL/GenBank/DDBJ databases">
        <authorList>
            <person name="Pinhassi J."/>
            <person name="Pedros-Alio C."/>
            <person name="Ferriera S."/>
            <person name="Johnson J."/>
            <person name="Kravitz S."/>
            <person name="Halpern A."/>
            <person name="Remington K."/>
            <person name="Beeson K."/>
            <person name="Tran B."/>
            <person name="Rogers Y.-H."/>
            <person name="Friedman R."/>
            <person name="Venter J.C."/>
        </authorList>
    </citation>
    <scope>NUCLEOTIDE SEQUENCE [LARGE SCALE GENOMIC DNA]</scope>
    <source>
        <strain evidence="2 3">RED65</strain>
    </source>
</reference>
<evidence type="ECO:0000313" key="3">
    <source>
        <dbReference type="Proteomes" id="UP000004263"/>
    </source>
</evidence>
<dbReference type="GO" id="GO:0016787">
    <property type="term" value="F:hydrolase activity"/>
    <property type="evidence" value="ECO:0007669"/>
    <property type="project" value="UniProtKB-KW"/>
</dbReference>
<protein>
    <submittedName>
        <fullName evidence="2">Alpha/beta hydrolase fold protein</fullName>
    </submittedName>
</protein>
<comment type="caution">
    <text evidence="2">The sequence shown here is derived from an EMBL/GenBank/DDBJ whole genome shotgun (WGS) entry which is preliminary data.</text>
</comment>
<dbReference type="InterPro" id="IPR000073">
    <property type="entry name" value="AB_hydrolase_1"/>
</dbReference>
<keyword evidence="3" id="KW-1185">Reference proteome</keyword>
<organism evidence="2 3">
    <name type="scientific">Bermanella marisrubri</name>
    <dbReference type="NCBI Taxonomy" id="207949"/>
    <lineage>
        <taxon>Bacteria</taxon>
        <taxon>Pseudomonadati</taxon>
        <taxon>Pseudomonadota</taxon>
        <taxon>Gammaproteobacteria</taxon>
        <taxon>Oceanospirillales</taxon>
        <taxon>Oceanospirillaceae</taxon>
        <taxon>Bermanella</taxon>
    </lineage>
</organism>
<dbReference type="AlphaFoldDB" id="Q1N0M9"/>
<dbReference type="RefSeq" id="WP_007016405.1">
    <property type="nucleotide sequence ID" value="NZ_AAQH01000013.1"/>
</dbReference>
<name>Q1N0M9_9GAMM</name>
<dbReference type="OrthoDB" id="5729753at2"/>
<evidence type="ECO:0000313" key="2">
    <source>
        <dbReference type="EMBL" id="EAT11804.1"/>
    </source>
</evidence>